<dbReference type="KEGG" id="asy:AUT07_00046"/>
<dbReference type="PANTHER" id="PTHR42859:SF3">
    <property type="entry name" value="ION-TRANSLOCATING OXIDOREDUCTASE COMPLEX SUBUNIT B"/>
    <property type="match status" value="1"/>
</dbReference>
<dbReference type="NCBIfam" id="NF003475">
    <property type="entry name" value="PRK05113.1"/>
    <property type="match status" value="1"/>
</dbReference>
<dbReference type="EMBL" id="CP013920">
    <property type="protein sequence ID" value="AMA64640.1"/>
    <property type="molecule type" value="Genomic_DNA"/>
</dbReference>
<evidence type="ECO:0000256" key="7">
    <source>
        <dbReference type="ARBA" id="ARBA00022967"/>
    </source>
</evidence>
<evidence type="ECO:0000256" key="12">
    <source>
        <dbReference type="PIRSR" id="PIRSR005784-1"/>
    </source>
</evidence>
<dbReference type="Pfam" id="PF14697">
    <property type="entry name" value="Fer4_21"/>
    <property type="match status" value="1"/>
</dbReference>
<feature type="binding site" evidence="12">
    <location>
        <position position="115"/>
    </location>
    <ligand>
        <name>[4Fe-4S] cluster</name>
        <dbReference type="ChEBI" id="CHEBI:49883"/>
        <label>2</label>
    </ligand>
</feature>
<dbReference type="Pfam" id="PF04060">
    <property type="entry name" value="FeS"/>
    <property type="match status" value="1"/>
</dbReference>
<dbReference type="Proteomes" id="UP000069926">
    <property type="component" value="Chromosome"/>
</dbReference>
<comment type="cofactor">
    <cofactor evidence="12">
        <name>[4Fe-4S] cluster</name>
        <dbReference type="ChEBI" id="CHEBI:49883"/>
    </cofactor>
    <text evidence="12">Binds 3 [4Fe-4S] clusters.</text>
</comment>
<feature type="binding site" evidence="12">
    <location>
        <position position="121"/>
    </location>
    <ligand>
        <name>[4Fe-4S] cluster</name>
        <dbReference type="ChEBI" id="CHEBI:49883"/>
        <label>2</label>
    </ligand>
</feature>
<evidence type="ECO:0000259" key="15">
    <source>
        <dbReference type="PROSITE" id="PS51656"/>
    </source>
</evidence>
<dbReference type="SUPFAM" id="SSF54862">
    <property type="entry name" value="4Fe-4S ferredoxins"/>
    <property type="match status" value="1"/>
</dbReference>
<feature type="domain" description="4Fe-4S ferredoxin-type" evidence="14">
    <location>
        <begin position="106"/>
        <end position="135"/>
    </location>
</feature>
<dbReference type="STRING" id="634113.AUT07_00046"/>
<evidence type="ECO:0000256" key="9">
    <source>
        <dbReference type="ARBA" id="ARBA00023004"/>
    </source>
</evidence>
<feature type="binding site" evidence="12">
    <location>
        <position position="155"/>
    </location>
    <ligand>
        <name>[4Fe-4S] cluster</name>
        <dbReference type="ChEBI" id="CHEBI:49883"/>
        <label>2</label>
    </ligand>
</feature>
<evidence type="ECO:0000256" key="4">
    <source>
        <dbReference type="ARBA" id="ARBA00022519"/>
    </source>
</evidence>
<dbReference type="GO" id="GO:0046872">
    <property type="term" value="F:metal ion binding"/>
    <property type="evidence" value="ECO:0007669"/>
    <property type="project" value="UniProtKB-KW"/>
</dbReference>
<feature type="binding site" evidence="12">
    <location>
        <position position="57"/>
    </location>
    <ligand>
        <name>[4Fe-4S] cluster</name>
        <dbReference type="ChEBI" id="CHEBI:49883"/>
        <label>1</label>
    </ligand>
</feature>
<dbReference type="Gene3D" id="3.30.70.20">
    <property type="match status" value="1"/>
</dbReference>
<organism evidence="16 17">
    <name type="scientific">Candidatus Arsenophonus lipoptenae</name>
    <dbReference type="NCBI Taxonomy" id="634113"/>
    <lineage>
        <taxon>Bacteria</taxon>
        <taxon>Pseudomonadati</taxon>
        <taxon>Pseudomonadota</taxon>
        <taxon>Gammaproteobacteria</taxon>
        <taxon>Enterobacterales</taxon>
        <taxon>Morganellaceae</taxon>
        <taxon>Arsenophonus</taxon>
    </lineage>
</organism>
<dbReference type="PATRIC" id="fig|634113.3.peg.43"/>
<dbReference type="InterPro" id="IPR017900">
    <property type="entry name" value="4Fe4S_Fe_S_CS"/>
</dbReference>
<reference evidence="16 17" key="1">
    <citation type="submission" date="2016-01" db="EMBL/GenBank/DDBJ databases">
        <title>Genome sequence of Ca. Arsenophonus lipopteni, the exclusive symbiont of a blood sucking fly Lipoptena cervi (Diptera: Hippoboscidae).</title>
        <authorList>
            <person name="Novakova E."/>
            <person name="Hypsa V."/>
            <person name="Nguyen P."/>
            <person name="Husnik F."/>
            <person name="Darby A.C."/>
        </authorList>
    </citation>
    <scope>NUCLEOTIDE SEQUENCE [LARGE SCALE GENOMIC DNA]</scope>
    <source>
        <strain evidence="16 17">CB</strain>
    </source>
</reference>
<keyword evidence="10 12" id="KW-0411">Iron-sulfur</keyword>
<dbReference type="InterPro" id="IPR010207">
    <property type="entry name" value="Elect_transpt_cplx_RnfB/RsxB"/>
</dbReference>
<feature type="binding site" evidence="12">
    <location>
        <position position="118"/>
    </location>
    <ligand>
        <name>[4Fe-4S] cluster</name>
        <dbReference type="ChEBI" id="CHEBI:49883"/>
        <label>2</label>
    </ligand>
</feature>
<evidence type="ECO:0000256" key="13">
    <source>
        <dbReference type="SAM" id="Phobius"/>
    </source>
</evidence>
<evidence type="ECO:0000256" key="3">
    <source>
        <dbReference type="ARBA" id="ARBA00022485"/>
    </source>
</evidence>
<feature type="binding site" evidence="12">
    <location>
        <position position="74"/>
    </location>
    <ligand>
        <name>[4Fe-4S] cluster</name>
        <dbReference type="ChEBI" id="CHEBI:49883"/>
        <label>1</label>
    </ligand>
</feature>
<dbReference type="InterPro" id="IPR007202">
    <property type="entry name" value="4Fe-4S_dom"/>
</dbReference>
<keyword evidence="6" id="KW-0677">Repeat</keyword>
<feature type="binding site" evidence="12">
    <location>
        <position position="49"/>
    </location>
    <ligand>
        <name>[4Fe-4S] cluster</name>
        <dbReference type="ChEBI" id="CHEBI:49883"/>
        <label>1</label>
    </ligand>
</feature>
<dbReference type="Gene3D" id="1.10.15.40">
    <property type="entry name" value="Electron transport complex subunit B, putative Fe-S cluster"/>
    <property type="match status" value="1"/>
</dbReference>
<feature type="transmembrane region" description="Helical" evidence="13">
    <location>
        <begin position="6"/>
        <end position="29"/>
    </location>
</feature>
<sequence length="188" mass="21201">MKQVLIVIIVVTALFFIFGCILKIFSLLIKTKDNQIIKKINYILPQSQCRKCGHQNCQSYAEAIVMEGNEINKCNPGGKLVVLKIAELLNIKPLEINLNKFKKEKQVAFIDENNCIGCSKCIQNCPVDVIIGTKHSMHTILEQFCTGCELCVTHCPTNCITMIPTRNHNNNKKWNGITIPIQSIKIQT</sequence>
<proteinExistence type="predicted"/>
<feature type="binding site" evidence="12">
    <location>
        <position position="145"/>
    </location>
    <ligand>
        <name>[4Fe-4S] cluster</name>
        <dbReference type="ChEBI" id="CHEBI:49883"/>
        <label>3</label>
    </ligand>
</feature>
<protein>
    <submittedName>
        <fullName evidence="16">Electron transport complex protein rnfB</fullName>
    </submittedName>
</protein>
<dbReference type="PROSITE" id="PS51379">
    <property type="entry name" value="4FE4S_FER_2"/>
    <property type="match status" value="2"/>
</dbReference>
<evidence type="ECO:0000313" key="16">
    <source>
        <dbReference type="EMBL" id="AMA64640.1"/>
    </source>
</evidence>
<evidence type="ECO:0000256" key="6">
    <source>
        <dbReference type="ARBA" id="ARBA00022737"/>
    </source>
</evidence>
<gene>
    <name evidence="16" type="primary">rnfB</name>
    <name evidence="16" type="ORF">AUT07_00046</name>
</gene>
<dbReference type="GO" id="GO:0009055">
    <property type="term" value="F:electron transfer activity"/>
    <property type="evidence" value="ECO:0007669"/>
    <property type="project" value="InterPro"/>
</dbReference>
<dbReference type="PROSITE" id="PS51257">
    <property type="entry name" value="PROKAR_LIPOPROTEIN"/>
    <property type="match status" value="1"/>
</dbReference>
<feature type="binding site" evidence="12">
    <location>
        <position position="151"/>
    </location>
    <ligand>
        <name>[4Fe-4S] cluster</name>
        <dbReference type="ChEBI" id="CHEBI:49883"/>
        <label>3</label>
    </ligand>
</feature>
<dbReference type="PROSITE" id="PS00198">
    <property type="entry name" value="4FE4S_FER_1"/>
    <property type="match status" value="1"/>
</dbReference>
<keyword evidence="4" id="KW-0997">Cell inner membrane</keyword>
<keyword evidence="1" id="KW-0813">Transport</keyword>
<evidence type="ECO:0000256" key="1">
    <source>
        <dbReference type="ARBA" id="ARBA00022448"/>
    </source>
</evidence>
<feature type="binding site" evidence="12">
    <location>
        <position position="125"/>
    </location>
    <ligand>
        <name>[4Fe-4S] cluster</name>
        <dbReference type="ChEBI" id="CHEBI:49883"/>
        <label>3</label>
    </ligand>
</feature>
<keyword evidence="11 13" id="KW-0472">Membrane</keyword>
<dbReference type="InterPro" id="IPR050294">
    <property type="entry name" value="RnfB_subfamily"/>
</dbReference>
<dbReference type="PROSITE" id="PS51656">
    <property type="entry name" value="4FE4S"/>
    <property type="match status" value="1"/>
</dbReference>
<keyword evidence="17" id="KW-1185">Reference proteome</keyword>
<feature type="domain" description="4Fe-4S" evidence="15">
    <location>
        <begin position="32"/>
        <end position="91"/>
    </location>
</feature>
<evidence type="ECO:0000256" key="5">
    <source>
        <dbReference type="ARBA" id="ARBA00022723"/>
    </source>
</evidence>
<keyword evidence="13" id="KW-0812">Transmembrane</keyword>
<evidence type="ECO:0000313" key="17">
    <source>
        <dbReference type="Proteomes" id="UP000069926"/>
    </source>
</evidence>
<feature type="binding site" evidence="12">
    <location>
        <position position="148"/>
    </location>
    <ligand>
        <name>[4Fe-4S] cluster</name>
        <dbReference type="ChEBI" id="CHEBI:49883"/>
        <label>3</label>
    </ligand>
</feature>
<keyword evidence="2" id="KW-1003">Cell membrane</keyword>
<dbReference type="GO" id="GO:0051539">
    <property type="term" value="F:4 iron, 4 sulfur cluster binding"/>
    <property type="evidence" value="ECO:0007669"/>
    <property type="project" value="UniProtKB-KW"/>
</dbReference>
<keyword evidence="5 12" id="KW-0479">Metal-binding</keyword>
<dbReference type="RefSeq" id="WP_066282588.1">
    <property type="nucleotide sequence ID" value="NZ_CP013920.1"/>
</dbReference>
<dbReference type="PIRSF" id="PIRSF005784">
    <property type="entry name" value="Elect_transpt_RnfB"/>
    <property type="match status" value="1"/>
</dbReference>
<accession>A0A0X9VY89</accession>
<evidence type="ECO:0000256" key="10">
    <source>
        <dbReference type="ARBA" id="ARBA00023014"/>
    </source>
</evidence>
<keyword evidence="13" id="KW-1133">Transmembrane helix</keyword>
<dbReference type="PANTHER" id="PTHR42859">
    <property type="entry name" value="OXIDOREDUCTASE"/>
    <property type="match status" value="1"/>
</dbReference>
<evidence type="ECO:0000256" key="2">
    <source>
        <dbReference type="ARBA" id="ARBA00022475"/>
    </source>
</evidence>
<dbReference type="AlphaFoldDB" id="A0A0X9VY89"/>
<dbReference type="NCBIfam" id="TIGR01944">
    <property type="entry name" value="rnfB"/>
    <property type="match status" value="1"/>
</dbReference>
<keyword evidence="9 12" id="KW-0408">Iron</keyword>
<keyword evidence="7" id="KW-1278">Translocase</keyword>
<keyword evidence="3 12" id="KW-0004">4Fe-4S</keyword>
<dbReference type="InterPro" id="IPR017896">
    <property type="entry name" value="4Fe4S_Fe-S-bd"/>
</dbReference>
<evidence type="ECO:0000256" key="11">
    <source>
        <dbReference type="ARBA" id="ARBA00023136"/>
    </source>
</evidence>
<dbReference type="InterPro" id="IPR016463">
    <property type="entry name" value="RnfB/RsxB_Proteobac"/>
</dbReference>
<name>A0A0X9VY89_9GAMM</name>
<evidence type="ECO:0000259" key="14">
    <source>
        <dbReference type="PROSITE" id="PS51379"/>
    </source>
</evidence>
<dbReference type="GO" id="GO:0022900">
    <property type="term" value="P:electron transport chain"/>
    <property type="evidence" value="ECO:0007669"/>
    <property type="project" value="InterPro"/>
</dbReference>
<feature type="domain" description="4Fe-4S ferredoxin-type" evidence="14">
    <location>
        <begin position="136"/>
        <end position="165"/>
    </location>
</feature>
<keyword evidence="8" id="KW-0249">Electron transport</keyword>
<dbReference type="GO" id="GO:0005886">
    <property type="term" value="C:plasma membrane"/>
    <property type="evidence" value="ECO:0007669"/>
    <property type="project" value="InterPro"/>
</dbReference>
<dbReference type="OrthoDB" id="9789936at2"/>
<evidence type="ECO:0000256" key="8">
    <source>
        <dbReference type="ARBA" id="ARBA00022982"/>
    </source>
</evidence>
<feature type="binding site" evidence="12">
    <location>
        <position position="52"/>
    </location>
    <ligand>
        <name>[4Fe-4S] cluster</name>
        <dbReference type="ChEBI" id="CHEBI:49883"/>
        <label>1</label>
    </ligand>
</feature>